<sequence>MVLNTEIVSAFSVADLVFPGPIETNSDLIDFFDRLMKPRLATSTMGMLVATEVECAVTLLVCGFLLLKKRQMGKLWLFAVRRSTYGSFIVPNTVTVLVGGVAVYLLGWLALVGVIVIYTNQNAYMLDWLWVVPAPWIILDLAAYYSVFSFIVSSSPRSPLRNARMWTSMRQTWFFLPIPSSPWIMNALIVVLGPLFGFGIAASNALSGFRWYWHTKPLAVNLELKLAGIGAQEMSNIVDPQLAFEARLLWLELLKCWRLAEVGLILAGTLATFSWALLLAYGIANQANLILHTYDMYPNRHLRHCVTKRVYSDLAERPASHISTTVSSEMDETCRQQHKSVFGKFIFLITEGRPKASEADQAGNNATAGSSTEVYHNTWKMTVFCLCQASLLVVALPLFIGAVHILTIWTWRSMRINADYGRSVNVLLVYVACISMTSCTYLAFYSTVITLDPLFKAVLGLQFKPPGPATTNLSVRDPAVIELGHHAAKECCLPSPAPSSDSDISNFSRAHMGHRLSQPNPVKHSTSGCGRKQSKRSFSDNAFLVAFPETSLPIAKRLNQLEGSAMITETVIVTDNASSCCPTLLRVEPQARLPIISEGESSTPDVSTSGDSLKSFYHEA</sequence>
<feature type="transmembrane region" description="Helical" evidence="2">
    <location>
        <begin position="423"/>
        <end position="444"/>
    </location>
</feature>
<dbReference type="InParanoid" id="A0A317XIT1"/>
<feature type="compositionally biased region" description="Polar residues" evidence="1">
    <location>
        <begin position="599"/>
        <end position="612"/>
    </location>
</feature>
<feature type="region of interest" description="Disordered" evidence="1">
    <location>
        <begin position="596"/>
        <end position="620"/>
    </location>
</feature>
<dbReference type="OrthoDB" id="2555114at2759"/>
<keyword evidence="2" id="KW-0472">Membrane</keyword>
<feature type="transmembrane region" description="Helical" evidence="2">
    <location>
        <begin position="389"/>
        <end position="411"/>
    </location>
</feature>
<keyword evidence="2" id="KW-1133">Transmembrane helix</keyword>
<evidence type="ECO:0000313" key="3">
    <source>
        <dbReference type="EMBL" id="PWY97722.1"/>
    </source>
</evidence>
<dbReference type="EMBL" id="KZ819202">
    <property type="protein sequence ID" value="PWY97722.1"/>
    <property type="molecule type" value="Genomic_DNA"/>
</dbReference>
<reference evidence="3 4" key="1">
    <citation type="journal article" date="2018" name="Mol. Biol. Evol.">
        <title>Broad Genomic Sampling Reveals a Smut Pathogenic Ancestry of the Fungal Clade Ustilaginomycotina.</title>
        <authorList>
            <person name="Kijpornyongpan T."/>
            <person name="Mondo S.J."/>
            <person name="Barry K."/>
            <person name="Sandor L."/>
            <person name="Lee J."/>
            <person name="Lipzen A."/>
            <person name="Pangilinan J."/>
            <person name="LaButti K."/>
            <person name="Hainaut M."/>
            <person name="Henrissat B."/>
            <person name="Grigoriev I.V."/>
            <person name="Spatafora J.W."/>
            <person name="Aime M.C."/>
        </authorList>
    </citation>
    <scope>NUCLEOTIDE SEQUENCE [LARGE SCALE GENOMIC DNA]</scope>
    <source>
        <strain evidence="3 4">MCA 3645</strain>
    </source>
</reference>
<dbReference type="AlphaFoldDB" id="A0A317XIT1"/>
<feature type="transmembrane region" description="Helical" evidence="2">
    <location>
        <begin position="45"/>
        <end position="67"/>
    </location>
</feature>
<dbReference type="Proteomes" id="UP000246740">
    <property type="component" value="Unassembled WGS sequence"/>
</dbReference>
<feature type="transmembrane region" description="Helical" evidence="2">
    <location>
        <begin position="130"/>
        <end position="152"/>
    </location>
</feature>
<feature type="transmembrane region" description="Helical" evidence="2">
    <location>
        <begin position="88"/>
        <end position="118"/>
    </location>
</feature>
<evidence type="ECO:0000256" key="2">
    <source>
        <dbReference type="SAM" id="Phobius"/>
    </source>
</evidence>
<feature type="transmembrane region" description="Helical" evidence="2">
    <location>
        <begin position="173"/>
        <end position="202"/>
    </location>
</feature>
<proteinExistence type="predicted"/>
<keyword evidence="4" id="KW-1185">Reference proteome</keyword>
<feature type="compositionally biased region" description="Polar residues" evidence="1">
    <location>
        <begin position="517"/>
        <end position="528"/>
    </location>
</feature>
<evidence type="ECO:0000313" key="4">
    <source>
        <dbReference type="Proteomes" id="UP000246740"/>
    </source>
</evidence>
<protein>
    <submittedName>
        <fullName evidence="3">Uncharacterized protein</fullName>
    </submittedName>
</protein>
<feature type="region of interest" description="Disordered" evidence="1">
    <location>
        <begin position="515"/>
        <end position="534"/>
    </location>
</feature>
<keyword evidence="2" id="KW-0812">Transmembrane</keyword>
<evidence type="ECO:0000256" key="1">
    <source>
        <dbReference type="SAM" id="MobiDB-lite"/>
    </source>
</evidence>
<name>A0A317XIT1_9BASI</name>
<organism evidence="3 4">
    <name type="scientific">Testicularia cyperi</name>
    <dbReference type="NCBI Taxonomy" id="1882483"/>
    <lineage>
        <taxon>Eukaryota</taxon>
        <taxon>Fungi</taxon>
        <taxon>Dikarya</taxon>
        <taxon>Basidiomycota</taxon>
        <taxon>Ustilaginomycotina</taxon>
        <taxon>Ustilaginomycetes</taxon>
        <taxon>Ustilaginales</taxon>
        <taxon>Anthracoideaceae</taxon>
        <taxon>Testicularia</taxon>
    </lineage>
</organism>
<gene>
    <name evidence="3" type="ORF">BCV70DRAFT_44580</name>
</gene>
<accession>A0A317XIT1</accession>
<feature type="transmembrane region" description="Helical" evidence="2">
    <location>
        <begin position="262"/>
        <end position="284"/>
    </location>
</feature>